<evidence type="ECO:0000313" key="2">
    <source>
        <dbReference type="EMBL" id="KOS42048.1"/>
    </source>
</evidence>
<reference evidence="2 3" key="1">
    <citation type="submission" date="2015-08" db="EMBL/GenBank/DDBJ databases">
        <title>Genome sequencing of Penicillium nordicum.</title>
        <authorList>
            <person name="Nguyen H.D."/>
            <person name="Seifert K.A."/>
        </authorList>
    </citation>
    <scope>NUCLEOTIDE SEQUENCE [LARGE SCALE GENOMIC DNA]</scope>
    <source>
        <strain evidence="2 3">DAOMC 185683</strain>
    </source>
</reference>
<accession>A0A0M8NZH3</accession>
<dbReference type="AlphaFoldDB" id="A0A0M8NZH3"/>
<keyword evidence="1" id="KW-1133">Transmembrane helix</keyword>
<comment type="caution">
    <text evidence="2">The sequence shown here is derived from an EMBL/GenBank/DDBJ whole genome shotgun (WGS) entry which is preliminary data.</text>
</comment>
<dbReference type="EMBL" id="LHQQ01000115">
    <property type="protein sequence ID" value="KOS42048.1"/>
    <property type="molecule type" value="Genomic_DNA"/>
</dbReference>
<evidence type="ECO:0000256" key="1">
    <source>
        <dbReference type="SAM" id="Phobius"/>
    </source>
</evidence>
<sequence length="87" mass="10387">MVLCTLYVVVVIVIVTIVFIVVIVVNINIMLEWRPLQNVMMMNPNRFRNVRLIFPKSNKRSIPSYTFYCLDTIIVHPYYINYINYIN</sequence>
<keyword evidence="1" id="KW-0812">Transmembrane</keyword>
<dbReference type="Proteomes" id="UP000037696">
    <property type="component" value="Unassembled WGS sequence"/>
</dbReference>
<keyword evidence="3" id="KW-1185">Reference proteome</keyword>
<proteinExistence type="predicted"/>
<evidence type="ECO:0000313" key="3">
    <source>
        <dbReference type="Proteomes" id="UP000037696"/>
    </source>
</evidence>
<organism evidence="2 3">
    <name type="scientific">Penicillium nordicum</name>
    <dbReference type="NCBI Taxonomy" id="229535"/>
    <lineage>
        <taxon>Eukaryota</taxon>
        <taxon>Fungi</taxon>
        <taxon>Dikarya</taxon>
        <taxon>Ascomycota</taxon>
        <taxon>Pezizomycotina</taxon>
        <taxon>Eurotiomycetes</taxon>
        <taxon>Eurotiomycetidae</taxon>
        <taxon>Eurotiales</taxon>
        <taxon>Aspergillaceae</taxon>
        <taxon>Penicillium</taxon>
    </lineage>
</organism>
<name>A0A0M8NZH3_9EURO</name>
<keyword evidence="1" id="KW-0472">Membrane</keyword>
<gene>
    <name evidence="2" type="ORF">ACN38_g7054</name>
</gene>
<protein>
    <submittedName>
        <fullName evidence="2">Uncharacterized protein</fullName>
    </submittedName>
</protein>
<feature type="transmembrane region" description="Helical" evidence="1">
    <location>
        <begin position="6"/>
        <end position="31"/>
    </location>
</feature>